<organism evidence="22 23">
    <name type="scientific">Alkalithermobacter paradoxus</name>
    <dbReference type="NCBI Taxonomy" id="29349"/>
    <lineage>
        <taxon>Bacteria</taxon>
        <taxon>Bacillati</taxon>
        <taxon>Bacillota</taxon>
        <taxon>Clostridia</taxon>
        <taxon>Peptostreptococcales</taxon>
        <taxon>Tepidibacteraceae</taxon>
        <taxon>Alkalithermobacter</taxon>
    </lineage>
</organism>
<feature type="binding site" evidence="20">
    <location>
        <position position="22"/>
    </location>
    <ligand>
        <name>UDP-N-acetyl-alpha-D-glucosamine</name>
        <dbReference type="ChEBI" id="CHEBI:57705"/>
    </ligand>
</feature>
<evidence type="ECO:0000256" key="13">
    <source>
        <dbReference type="ARBA" id="ARBA00022984"/>
    </source>
</evidence>
<keyword evidence="23" id="KW-1185">Reference proteome</keyword>
<dbReference type="PANTHER" id="PTHR43584:SF3">
    <property type="entry name" value="BIFUNCTIONAL PROTEIN GLMU"/>
    <property type="match status" value="1"/>
</dbReference>
<keyword evidence="10 20" id="KW-0677">Repeat</keyword>
<dbReference type="NCBIfam" id="TIGR01173">
    <property type="entry name" value="glmU"/>
    <property type="match status" value="1"/>
</dbReference>
<evidence type="ECO:0000256" key="16">
    <source>
        <dbReference type="ARBA" id="ARBA00023316"/>
    </source>
</evidence>
<evidence type="ECO:0000256" key="10">
    <source>
        <dbReference type="ARBA" id="ARBA00022737"/>
    </source>
</evidence>
<evidence type="ECO:0000256" key="5">
    <source>
        <dbReference type="ARBA" id="ARBA00007947"/>
    </source>
</evidence>
<keyword evidence="16 20" id="KW-0961">Cell wall biogenesis/degradation</keyword>
<evidence type="ECO:0000256" key="12">
    <source>
        <dbReference type="ARBA" id="ARBA00022960"/>
    </source>
</evidence>
<dbReference type="PANTHER" id="PTHR43584">
    <property type="entry name" value="NUCLEOTIDYL TRANSFERASE"/>
    <property type="match status" value="1"/>
</dbReference>
<dbReference type="GO" id="GO:0016020">
    <property type="term" value="C:membrane"/>
    <property type="evidence" value="ECO:0007669"/>
    <property type="project" value="GOC"/>
</dbReference>
<feature type="binding site" evidence="20">
    <location>
        <begin position="77"/>
        <end position="78"/>
    </location>
    <ligand>
        <name>UDP-N-acetyl-alpha-D-glucosamine</name>
        <dbReference type="ChEBI" id="CHEBI:57705"/>
    </ligand>
</feature>
<evidence type="ECO:0000313" key="23">
    <source>
        <dbReference type="Proteomes" id="UP000190140"/>
    </source>
</evidence>
<evidence type="ECO:0000256" key="1">
    <source>
        <dbReference type="ARBA" id="ARBA00004496"/>
    </source>
</evidence>
<evidence type="ECO:0000256" key="11">
    <source>
        <dbReference type="ARBA" id="ARBA00022842"/>
    </source>
</evidence>
<feature type="binding site" evidence="20">
    <location>
        <position position="364"/>
    </location>
    <ligand>
        <name>UDP-N-acetyl-alpha-D-glucosamine</name>
        <dbReference type="ChEBI" id="CHEBI:57705"/>
    </ligand>
</feature>
<feature type="domain" description="Nucleotidyl transferase" evidence="21">
    <location>
        <begin position="4"/>
        <end position="216"/>
    </location>
</feature>
<comment type="similarity">
    <text evidence="4 20">In the C-terminal section; belongs to the transferase hexapeptide repeat family.</text>
</comment>
<reference evidence="22 23" key="1">
    <citation type="submission" date="2017-03" db="EMBL/GenBank/DDBJ databases">
        <title>Genome sequence of Clostridium thermoalcaliphilum DSM 7309.</title>
        <authorList>
            <person name="Poehlein A."/>
            <person name="Daniel R."/>
        </authorList>
    </citation>
    <scope>NUCLEOTIDE SEQUENCE [LARGE SCALE GENOMIC DNA]</scope>
    <source>
        <strain evidence="22 23">DSM 7309</strain>
    </source>
</reference>
<feature type="binding site" evidence="20">
    <location>
        <position position="438"/>
    </location>
    <ligand>
        <name>acetyl-CoA</name>
        <dbReference type="ChEBI" id="CHEBI:57288"/>
    </ligand>
</feature>
<feature type="active site" description="Proton acceptor" evidence="20">
    <location>
        <position position="361"/>
    </location>
</feature>
<dbReference type="GO" id="GO:0009245">
    <property type="term" value="P:lipid A biosynthetic process"/>
    <property type="evidence" value="ECO:0007669"/>
    <property type="project" value="UniProtKB-UniRule"/>
</dbReference>
<dbReference type="InterPro" id="IPR001451">
    <property type="entry name" value="Hexapep"/>
</dbReference>
<comment type="pathway">
    <text evidence="20">Bacterial outer membrane biogenesis; LPS lipid A biosynthesis.</text>
</comment>
<dbReference type="STRING" id="29349.CLOTH_17440"/>
<evidence type="ECO:0000256" key="3">
    <source>
        <dbReference type="ARBA" id="ARBA00005208"/>
    </source>
</evidence>
<feature type="binding site" evidence="20">
    <location>
        <position position="226"/>
    </location>
    <ligand>
        <name>UDP-N-acetyl-alpha-D-glucosamine</name>
        <dbReference type="ChEBI" id="CHEBI:57705"/>
    </ligand>
</feature>
<feature type="binding site" evidence="20">
    <location>
        <position position="72"/>
    </location>
    <ligand>
        <name>UDP-N-acetyl-alpha-D-glucosamine</name>
        <dbReference type="ChEBI" id="CHEBI:57705"/>
    </ligand>
</feature>
<dbReference type="GO" id="GO:0005737">
    <property type="term" value="C:cytoplasm"/>
    <property type="evidence" value="ECO:0007669"/>
    <property type="project" value="UniProtKB-SubCell"/>
</dbReference>
<dbReference type="CDD" id="cd02540">
    <property type="entry name" value="GT2_GlmU_N_bac"/>
    <property type="match status" value="1"/>
</dbReference>
<dbReference type="Pfam" id="PF00132">
    <property type="entry name" value="Hexapep"/>
    <property type="match status" value="3"/>
</dbReference>
<sequence length="451" mass="49357">MSIKSIILAAGQGTRMKSKIPKVLHKVCGKEMVNHVIDVAKDAGVNENIVVIGHGGDKVKENIPNEVKIAIQEKQLGTGHAVLMAKEYIDDNSLIVVLCGDTPLIKSETLNNLFNYHKENGYKATVLTTKIDNPTGYGRIIRDSDNNLLKIVEQKDANEEEKKVNEINSGIYSFDGKALLQSLSKLSNNNAQGEYYLTDVIEILRNDGYKVGAYMGSTIEELMGVNSRVDLSKAEKVMRRRINEYHMSNGVTIIDPENTYIESDVKIGMDTTIYPGAVICSKTSIGEDCIIGQNSRIENSDIGNNVEVQISTIIDSKVGDNSTIGPYAYLRPNSDIGKNVKIGDFVEVKNSTIGDNSKASHLSYIGDAQVGKNVNIGCGVVFVNYDGKNKHKTVIEDDAFIGCNANLVSPVKIHEKSYIAAGSTITEDVPKESLAIARQRQTVKEGWVNKK</sequence>
<dbReference type="InterPro" id="IPR011004">
    <property type="entry name" value="Trimer_LpxA-like_sf"/>
</dbReference>
<evidence type="ECO:0000256" key="17">
    <source>
        <dbReference type="ARBA" id="ARBA00048247"/>
    </source>
</evidence>
<dbReference type="Gene3D" id="2.160.10.10">
    <property type="entry name" value="Hexapeptide repeat proteins"/>
    <property type="match status" value="1"/>
</dbReference>
<comment type="subunit">
    <text evidence="20">Homotrimer.</text>
</comment>
<dbReference type="GO" id="GO:0008360">
    <property type="term" value="P:regulation of cell shape"/>
    <property type="evidence" value="ECO:0007669"/>
    <property type="project" value="UniProtKB-KW"/>
</dbReference>
<comment type="pathway">
    <text evidence="2 20">Nucleotide-sugar biosynthesis; UDP-N-acetyl-alpha-D-glucosamine biosynthesis; N-acetyl-alpha-D-glucosamine 1-phosphate from alpha-D-glucosamine 6-phosphate (route II): step 2/2.</text>
</comment>
<feature type="binding site" evidence="20">
    <location>
        <position position="138"/>
    </location>
    <ligand>
        <name>UDP-N-acetyl-alpha-D-glucosamine</name>
        <dbReference type="ChEBI" id="CHEBI:57705"/>
    </ligand>
</feature>
<keyword evidence="11 20" id="KW-0460">Magnesium</keyword>
<keyword evidence="13 20" id="KW-0573">Peptidoglycan synthesis</keyword>
<evidence type="ECO:0000256" key="19">
    <source>
        <dbReference type="ARBA" id="ARBA00049628"/>
    </source>
</evidence>
<evidence type="ECO:0000313" key="22">
    <source>
        <dbReference type="EMBL" id="OPJ55079.1"/>
    </source>
</evidence>
<name>A0A1V4I5B3_9FIRM</name>
<dbReference type="HAMAP" id="MF_01631">
    <property type="entry name" value="GlmU"/>
    <property type="match status" value="1"/>
</dbReference>
<feature type="binding site" evidence="20">
    <location>
        <position position="349"/>
    </location>
    <ligand>
        <name>UDP-N-acetyl-alpha-D-glucosamine</name>
        <dbReference type="ChEBI" id="CHEBI:57705"/>
    </ligand>
</feature>
<keyword evidence="15 20" id="KW-0012">Acyltransferase</keyword>
<dbReference type="SUPFAM" id="SSF53448">
    <property type="entry name" value="Nucleotide-diphospho-sugar transferases"/>
    <property type="match status" value="1"/>
</dbReference>
<dbReference type="OrthoDB" id="9775031at2"/>
<dbReference type="EMBL" id="MZGW01000008">
    <property type="protein sequence ID" value="OPJ55079.1"/>
    <property type="molecule type" value="Genomic_DNA"/>
</dbReference>
<keyword evidence="6 20" id="KW-0963">Cytoplasm</keyword>
<evidence type="ECO:0000256" key="18">
    <source>
        <dbReference type="ARBA" id="ARBA00048493"/>
    </source>
</evidence>
<feature type="binding site" evidence="20">
    <location>
        <position position="375"/>
    </location>
    <ligand>
        <name>UDP-N-acetyl-alpha-D-glucosamine</name>
        <dbReference type="ChEBI" id="CHEBI:57705"/>
    </ligand>
</feature>
<evidence type="ECO:0000256" key="8">
    <source>
        <dbReference type="ARBA" id="ARBA00022695"/>
    </source>
</evidence>
<evidence type="ECO:0000256" key="20">
    <source>
        <dbReference type="HAMAP-Rule" id="MF_01631"/>
    </source>
</evidence>
<protein>
    <recommendedName>
        <fullName evidence="20">Bifunctional protein GlmU</fullName>
    </recommendedName>
    <domain>
        <recommendedName>
            <fullName evidence="20">UDP-N-acetylglucosamine pyrophosphorylase</fullName>
            <ecNumber evidence="20">2.7.7.23</ecNumber>
        </recommendedName>
        <alternativeName>
            <fullName evidence="20">N-acetylglucosamine-1-phosphate uridyltransferase</fullName>
        </alternativeName>
    </domain>
    <domain>
        <recommendedName>
            <fullName evidence="20">Glucosamine-1-phosphate N-acetyltransferase</fullName>
            <ecNumber evidence="20">2.3.1.157</ecNumber>
        </recommendedName>
    </domain>
</protein>
<evidence type="ECO:0000256" key="15">
    <source>
        <dbReference type="ARBA" id="ARBA00023315"/>
    </source>
</evidence>
<feature type="binding site" evidence="20">
    <location>
        <position position="331"/>
    </location>
    <ligand>
        <name>UDP-N-acetyl-alpha-D-glucosamine</name>
        <dbReference type="ChEBI" id="CHEBI:57705"/>
    </ligand>
</feature>
<evidence type="ECO:0000256" key="6">
    <source>
        <dbReference type="ARBA" id="ARBA00022490"/>
    </source>
</evidence>
<dbReference type="InterPro" id="IPR050065">
    <property type="entry name" value="GlmU-like"/>
</dbReference>
<feature type="binding site" evidence="20">
    <location>
        <position position="421"/>
    </location>
    <ligand>
        <name>acetyl-CoA</name>
        <dbReference type="ChEBI" id="CHEBI:57288"/>
    </ligand>
</feature>
<dbReference type="CDD" id="cd03353">
    <property type="entry name" value="LbH_GlmU_C"/>
    <property type="match status" value="1"/>
</dbReference>
<comment type="similarity">
    <text evidence="5 20">In the N-terminal section; belongs to the N-acetylglucosamine-1-phosphate uridyltransferase family.</text>
</comment>
<dbReference type="EC" id="2.7.7.23" evidence="20"/>
<comment type="catalytic activity">
    <reaction evidence="18 20">
        <text>N-acetyl-alpha-D-glucosamine 1-phosphate + UTP + H(+) = UDP-N-acetyl-alpha-D-glucosamine + diphosphate</text>
        <dbReference type="Rhea" id="RHEA:13509"/>
        <dbReference type="ChEBI" id="CHEBI:15378"/>
        <dbReference type="ChEBI" id="CHEBI:33019"/>
        <dbReference type="ChEBI" id="CHEBI:46398"/>
        <dbReference type="ChEBI" id="CHEBI:57705"/>
        <dbReference type="ChEBI" id="CHEBI:57776"/>
        <dbReference type="EC" id="2.7.7.23"/>
    </reaction>
</comment>
<dbReference type="NCBIfam" id="NF010934">
    <property type="entry name" value="PRK14354.1"/>
    <property type="match status" value="1"/>
</dbReference>
<feature type="region of interest" description="Linker" evidence="20">
    <location>
        <begin position="229"/>
        <end position="249"/>
    </location>
</feature>
<evidence type="ECO:0000256" key="9">
    <source>
        <dbReference type="ARBA" id="ARBA00022723"/>
    </source>
</evidence>
<dbReference type="Proteomes" id="UP000190140">
    <property type="component" value="Unassembled WGS sequence"/>
</dbReference>
<comment type="caution">
    <text evidence="22">The sequence shown here is derived from an EMBL/GenBank/DDBJ whole genome shotgun (WGS) entry which is preliminary data.</text>
</comment>
<dbReference type="UniPathway" id="UPA00113">
    <property type="reaction ID" value="UER00532"/>
</dbReference>
<dbReference type="GO" id="GO:0000287">
    <property type="term" value="F:magnesium ion binding"/>
    <property type="evidence" value="ECO:0007669"/>
    <property type="project" value="UniProtKB-UniRule"/>
</dbReference>
<dbReference type="InterPro" id="IPR005882">
    <property type="entry name" value="Bifunctional_GlmU"/>
</dbReference>
<comment type="pathway">
    <text evidence="3 20">Nucleotide-sugar biosynthesis; UDP-N-acetyl-alpha-D-glucosamine biosynthesis; UDP-N-acetyl-alpha-D-glucosamine from N-acetyl-alpha-D-glucosamine 1-phosphate: step 1/1.</text>
</comment>
<feature type="region of interest" description="N-acetyltransferase" evidence="20">
    <location>
        <begin position="250"/>
        <end position="451"/>
    </location>
</feature>
<comment type="function">
    <text evidence="19 20">Catalyzes the last two sequential reactions in the de novo biosynthetic pathway for UDP-N-acetylglucosamine (UDP-GlcNAc). The C-terminal domain catalyzes the transfer of acetyl group from acetyl coenzyme A to glucosamine-1-phosphate (GlcN-1-P) to produce N-acetylglucosamine-1-phosphate (GlcNAc-1-P), which is converted into UDP-GlcNAc by the transfer of uridine 5-monophosphate (from uridine 5-triphosphate), a reaction catalyzed by the N-terminal domain.</text>
</comment>
<dbReference type="GO" id="GO:0019134">
    <property type="term" value="F:glucosamine-1-phosphate N-acetyltransferase activity"/>
    <property type="evidence" value="ECO:0007669"/>
    <property type="project" value="UniProtKB-UniRule"/>
</dbReference>
<evidence type="ECO:0000259" key="21">
    <source>
        <dbReference type="Pfam" id="PF00483"/>
    </source>
</evidence>
<keyword evidence="12 20" id="KW-0133">Cell shape</keyword>
<feature type="binding site" evidence="20">
    <location>
        <position position="226"/>
    </location>
    <ligand>
        <name>Mg(2+)</name>
        <dbReference type="ChEBI" id="CHEBI:18420"/>
    </ligand>
</feature>
<dbReference type="SUPFAM" id="SSF51161">
    <property type="entry name" value="Trimeric LpxA-like enzymes"/>
    <property type="match status" value="1"/>
</dbReference>
<dbReference type="UniPathway" id="UPA00973"/>
<feature type="binding site" evidence="20">
    <location>
        <position position="101"/>
    </location>
    <ligand>
        <name>Mg(2+)</name>
        <dbReference type="ChEBI" id="CHEBI:18420"/>
    </ligand>
</feature>
<feature type="binding site" evidence="20">
    <location>
        <position position="168"/>
    </location>
    <ligand>
        <name>UDP-N-acetyl-alpha-D-glucosamine</name>
        <dbReference type="ChEBI" id="CHEBI:57705"/>
    </ligand>
</feature>
<evidence type="ECO:0000256" key="7">
    <source>
        <dbReference type="ARBA" id="ARBA00022679"/>
    </source>
</evidence>
<feature type="binding site" evidence="20">
    <location>
        <begin position="384"/>
        <end position="385"/>
    </location>
    <ligand>
        <name>acetyl-CoA</name>
        <dbReference type="ChEBI" id="CHEBI:57288"/>
    </ligand>
</feature>
<dbReference type="RefSeq" id="WP_079413154.1">
    <property type="nucleotide sequence ID" value="NZ_MZGW01000008.1"/>
</dbReference>
<keyword evidence="7 20" id="KW-0808">Transferase</keyword>
<gene>
    <name evidence="20 22" type="primary">glmU</name>
    <name evidence="22" type="ORF">CLOTH_17440</name>
</gene>
<comment type="caution">
    <text evidence="20">Lacks conserved residue(s) required for the propagation of feature annotation.</text>
</comment>
<dbReference type="GO" id="GO:0003977">
    <property type="term" value="F:UDP-N-acetylglucosamine diphosphorylase activity"/>
    <property type="evidence" value="ECO:0007669"/>
    <property type="project" value="UniProtKB-UniRule"/>
</dbReference>
<dbReference type="GO" id="GO:0071555">
    <property type="term" value="P:cell wall organization"/>
    <property type="evidence" value="ECO:0007669"/>
    <property type="project" value="UniProtKB-KW"/>
</dbReference>
<evidence type="ECO:0000256" key="14">
    <source>
        <dbReference type="ARBA" id="ARBA00023268"/>
    </source>
</evidence>
<dbReference type="InterPro" id="IPR038009">
    <property type="entry name" value="GlmU_C_LbH"/>
</dbReference>
<dbReference type="GO" id="GO:0000902">
    <property type="term" value="P:cell morphogenesis"/>
    <property type="evidence" value="ECO:0007669"/>
    <property type="project" value="UniProtKB-UniRule"/>
</dbReference>
<evidence type="ECO:0000256" key="2">
    <source>
        <dbReference type="ARBA" id="ARBA00005166"/>
    </source>
</evidence>
<accession>A0A1V4I5B3</accession>
<dbReference type="AlphaFoldDB" id="A0A1V4I5B3"/>
<dbReference type="InterPro" id="IPR029044">
    <property type="entry name" value="Nucleotide-diphossugar_trans"/>
</dbReference>
<dbReference type="InterPro" id="IPR005835">
    <property type="entry name" value="NTP_transferase_dom"/>
</dbReference>
<keyword evidence="14 20" id="KW-0511">Multifunctional enzyme</keyword>
<dbReference type="GO" id="GO:0006048">
    <property type="term" value="P:UDP-N-acetylglucosamine biosynthetic process"/>
    <property type="evidence" value="ECO:0007669"/>
    <property type="project" value="UniProtKB-UniPathway"/>
</dbReference>
<feature type="region of interest" description="Pyrophosphorylase" evidence="20">
    <location>
        <begin position="1"/>
        <end position="228"/>
    </location>
</feature>
<feature type="binding site" evidence="20">
    <location>
        <begin position="8"/>
        <end position="11"/>
    </location>
    <ligand>
        <name>UDP-N-acetyl-alpha-D-glucosamine</name>
        <dbReference type="ChEBI" id="CHEBI:57705"/>
    </ligand>
</feature>
<dbReference type="EC" id="2.3.1.157" evidence="20"/>
<keyword evidence="9 20" id="KW-0479">Metal-binding</keyword>
<comment type="catalytic activity">
    <reaction evidence="17 20">
        <text>alpha-D-glucosamine 1-phosphate + acetyl-CoA = N-acetyl-alpha-D-glucosamine 1-phosphate + CoA + H(+)</text>
        <dbReference type="Rhea" id="RHEA:13725"/>
        <dbReference type="ChEBI" id="CHEBI:15378"/>
        <dbReference type="ChEBI" id="CHEBI:57287"/>
        <dbReference type="ChEBI" id="CHEBI:57288"/>
        <dbReference type="ChEBI" id="CHEBI:57776"/>
        <dbReference type="ChEBI" id="CHEBI:58516"/>
        <dbReference type="EC" id="2.3.1.157"/>
    </reaction>
</comment>
<dbReference type="GO" id="GO:0009252">
    <property type="term" value="P:peptidoglycan biosynthetic process"/>
    <property type="evidence" value="ECO:0007669"/>
    <property type="project" value="UniProtKB-UniRule"/>
</dbReference>
<evidence type="ECO:0000256" key="4">
    <source>
        <dbReference type="ARBA" id="ARBA00007707"/>
    </source>
</evidence>
<comment type="cofactor">
    <cofactor evidence="20">
        <name>Mg(2+)</name>
        <dbReference type="ChEBI" id="CHEBI:18420"/>
    </cofactor>
    <text evidence="20">Binds 1 Mg(2+) ion per subunit.</text>
</comment>
<dbReference type="Pfam" id="PF00483">
    <property type="entry name" value="NTP_transferase"/>
    <property type="match status" value="1"/>
</dbReference>
<dbReference type="Gene3D" id="3.90.550.10">
    <property type="entry name" value="Spore Coat Polysaccharide Biosynthesis Protein SpsA, Chain A"/>
    <property type="match status" value="1"/>
</dbReference>
<keyword evidence="8 20" id="KW-0548">Nucleotidyltransferase</keyword>
<proteinExistence type="inferred from homology"/>
<feature type="binding site" evidence="20">
    <location>
        <position position="153"/>
    </location>
    <ligand>
        <name>UDP-N-acetyl-alpha-D-glucosamine</name>
        <dbReference type="ChEBI" id="CHEBI:57705"/>
    </ligand>
</feature>
<comment type="subcellular location">
    <subcellularLocation>
        <location evidence="1 20">Cytoplasm</location>
    </subcellularLocation>
</comment>